<dbReference type="InterPro" id="IPR007569">
    <property type="entry name" value="DUF559"/>
</dbReference>
<evidence type="ECO:0000313" key="2">
    <source>
        <dbReference type="EMBL" id="MBD0416254.1"/>
    </source>
</evidence>
<dbReference type="EMBL" id="JACVVX010000005">
    <property type="protein sequence ID" value="MBD0416254.1"/>
    <property type="molecule type" value="Genomic_DNA"/>
</dbReference>
<dbReference type="PANTHER" id="PTHR38590">
    <property type="entry name" value="BLL0828 PROTEIN"/>
    <property type="match status" value="1"/>
</dbReference>
<dbReference type="PANTHER" id="PTHR38590:SF1">
    <property type="entry name" value="BLL0828 PROTEIN"/>
    <property type="match status" value="1"/>
</dbReference>
<accession>A0A8J6PJQ9</accession>
<organism evidence="2 3">
    <name type="scientific">Oryzicola mucosus</name>
    <dbReference type="NCBI Taxonomy" id="2767425"/>
    <lineage>
        <taxon>Bacteria</taxon>
        <taxon>Pseudomonadati</taxon>
        <taxon>Pseudomonadota</taxon>
        <taxon>Alphaproteobacteria</taxon>
        <taxon>Hyphomicrobiales</taxon>
        <taxon>Phyllobacteriaceae</taxon>
        <taxon>Oryzicola</taxon>
    </lineage>
</organism>
<keyword evidence="3" id="KW-1185">Reference proteome</keyword>
<keyword evidence="2" id="KW-0540">Nuclease</keyword>
<evidence type="ECO:0000259" key="1">
    <source>
        <dbReference type="Pfam" id="PF04480"/>
    </source>
</evidence>
<dbReference type="CDD" id="cd01038">
    <property type="entry name" value="Endonuclease_DUF559"/>
    <property type="match status" value="1"/>
</dbReference>
<dbReference type="GO" id="GO:0004519">
    <property type="term" value="F:endonuclease activity"/>
    <property type="evidence" value="ECO:0007669"/>
    <property type="project" value="UniProtKB-KW"/>
</dbReference>
<protein>
    <submittedName>
        <fullName evidence="2">Endonuclease domain-containing protein</fullName>
    </submittedName>
</protein>
<reference evidence="2" key="1">
    <citation type="submission" date="2020-09" db="EMBL/GenBank/DDBJ databases">
        <title>Genome seq and assembly of Tianweitania sp.</title>
        <authorList>
            <person name="Chhetri G."/>
        </authorList>
    </citation>
    <scope>NUCLEOTIDE SEQUENCE</scope>
    <source>
        <strain evidence="2">Rool2</strain>
    </source>
</reference>
<keyword evidence="2" id="KW-0378">Hydrolase</keyword>
<dbReference type="SUPFAM" id="SSF52980">
    <property type="entry name" value="Restriction endonuclease-like"/>
    <property type="match status" value="1"/>
</dbReference>
<feature type="domain" description="DUF559" evidence="1">
    <location>
        <begin position="10"/>
        <end position="114"/>
    </location>
</feature>
<name>A0A8J6PJQ9_9HYPH</name>
<sequence length="123" mass="14656">MPHQPVPPEKRRFAKTLRRDMTEAEERLWQELRGRRLNGIKVRRQVPVGRYVADFLCAEAMLIIEIDGSQHADSDHDRRRSADLQAQGFRVLRFWNDEVLREMNSVCDTIIAFIRDRTLQPWR</sequence>
<evidence type="ECO:0000313" key="3">
    <source>
        <dbReference type="Proteomes" id="UP000643405"/>
    </source>
</evidence>
<dbReference type="RefSeq" id="WP_188165692.1">
    <property type="nucleotide sequence ID" value="NZ_JACVVX010000005.1"/>
</dbReference>
<dbReference type="InterPro" id="IPR047216">
    <property type="entry name" value="Endonuclease_DUF559_bact"/>
</dbReference>
<dbReference type="Pfam" id="PF04480">
    <property type="entry name" value="DUF559"/>
    <property type="match status" value="1"/>
</dbReference>
<dbReference type="Proteomes" id="UP000643405">
    <property type="component" value="Unassembled WGS sequence"/>
</dbReference>
<dbReference type="InterPro" id="IPR011335">
    <property type="entry name" value="Restrct_endonuc-II-like"/>
</dbReference>
<proteinExistence type="predicted"/>
<keyword evidence="2" id="KW-0255">Endonuclease</keyword>
<comment type="caution">
    <text evidence="2">The sequence shown here is derived from an EMBL/GenBank/DDBJ whole genome shotgun (WGS) entry which is preliminary data.</text>
</comment>
<dbReference type="AlphaFoldDB" id="A0A8J6PJQ9"/>
<gene>
    <name evidence="2" type="ORF">ICI42_16490</name>
</gene>
<dbReference type="Gene3D" id="3.40.960.10">
    <property type="entry name" value="VSR Endonuclease"/>
    <property type="match status" value="1"/>
</dbReference>